<dbReference type="Gene3D" id="3.40.50.10140">
    <property type="entry name" value="Toll/interleukin-1 receptor homology (TIR) domain"/>
    <property type="match status" value="1"/>
</dbReference>
<accession>A0AAV1QQY8</accession>
<evidence type="ECO:0000256" key="1">
    <source>
        <dbReference type="ARBA" id="ARBA00022614"/>
    </source>
</evidence>
<dbReference type="SMART" id="SM00255">
    <property type="entry name" value="TIR"/>
    <property type="match status" value="1"/>
</dbReference>
<sequence>MASSSTTSTTKLGRKHQVFLSFSGEDTRVGFTSHLHAALERKNILTFIDDDLRRGEEISDSLVKAIGESMLSVIIFSQHYASSKWCLDELQSGCFGDAFAELVKKKALVMEEERCYRAALKEAGNLSGHDSRKIGIVSEESENPRKRSRLVDPEDIYHVLKKRKVKAIVNNFVYGNPIKSDAFAGMRCLEFLIIKGNTSKVQLPHCGLEYLPNLLRYFRRDRYPSRSWPQNFCAENLVELDFSGSQVEKLWSGQQNLVNLRRINLSYSRCLTKLPDLSKANQLHYVDLDDCISLIEVPSYFQYFENLEGLFLALCYNLQCFPRRIDSNKIKRLSLRDCPNIKKSPQISTAMERLFLSGTAIEELQQSFGGRGESFLYRVAQISLNFQRFQEMLNTYIWIGLLSTSFPEIMEPMESLMGLALSKTTIKELPSSIRHLKSLYFLNLDGTLIKELPELPPSLTYLSANNCVSLEFISSSTLGDSKLELDFSNRFKLDQKALMEDMQLKIQFGKARNSFRMVFPGSEIPQWFSDQSTGSSITIQFPLNPPKLKAIAFCLVFASSWEAYRLRLCWQPKINDDEHDDVICSPRPYFSDLYLSSDWFFFRKLSGLDHMHLWYDNKRPVDFGKYFGHEVTFDFNIEVDGCFIASHLRMKCGVHLVFDENPDPLSSSYEDD</sequence>
<dbReference type="GO" id="GO:0006952">
    <property type="term" value="P:defense response"/>
    <property type="evidence" value="ECO:0007669"/>
    <property type="project" value="InterPro"/>
</dbReference>
<dbReference type="PANTHER" id="PTHR11017:SF479">
    <property type="entry name" value="DISEASE RESISTANCE PROTEIN (TIR-NBS-LRR CLASS) FAMILY"/>
    <property type="match status" value="1"/>
</dbReference>
<keyword evidence="1" id="KW-0433">Leucine-rich repeat</keyword>
<dbReference type="SUPFAM" id="SSF52200">
    <property type="entry name" value="Toll/Interleukin receptor TIR domain"/>
    <property type="match status" value="1"/>
</dbReference>
<evidence type="ECO:0000256" key="2">
    <source>
        <dbReference type="ARBA" id="ARBA00022737"/>
    </source>
</evidence>
<name>A0AAV1QQY8_9ROSI</name>
<dbReference type="PANTHER" id="PTHR11017">
    <property type="entry name" value="LEUCINE-RICH REPEAT-CONTAINING PROTEIN"/>
    <property type="match status" value="1"/>
</dbReference>
<gene>
    <name evidence="4" type="ORF">DCAF_LOCUS391</name>
</gene>
<dbReference type="InterPro" id="IPR044974">
    <property type="entry name" value="Disease_R_plants"/>
</dbReference>
<feature type="domain" description="TIR" evidence="3">
    <location>
        <begin position="14"/>
        <end position="164"/>
    </location>
</feature>
<dbReference type="PROSITE" id="PS50104">
    <property type="entry name" value="TIR"/>
    <property type="match status" value="1"/>
</dbReference>
<organism evidence="4 5">
    <name type="scientific">Dovyalis caffra</name>
    <dbReference type="NCBI Taxonomy" id="77055"/>
    <lineage>
        <taxon>Eukaryota</taxon>
        <taxon>Viridiplantae</taxon>
        <taxon>Streptophyta</taxon>
        <taxon>Embryophyta</taxon>
        <taxon>Tracheophyta</taxon>
        <taxon>Spermatophyta</taxon>
        <taxon>Magnoliopsida</taxon>
        <taxon>eudicotyledons</taxon>
        <taxon>Gunneridae</taxon>
        <taxon>Pentapetalae</taxon>
        <taxon>rosids</taxon>
        <taxon>fabids</taxon>
        <taxon>Malpighiales</taxon>
        <taxon>Salicaceae</taxon>
        <taxon>Flacourtieae</taxon>
        <taxon>Dovyalis</taxon>
    </lineage>
</organism>
<proteinExistence type="predicted"/>
<dbReference type="Proteomes" id="UP001314170">
    <property type="component" value="Unassembled WGS sequence"/>
</dbReference>
<dbReference type="Gene3D" id="3.80.10.10">
    <property type="entry name" value="Ribonuclease Inhibitor"/>
    <property type="match status" value="2"/>
</dbReference>
<keyword evidence="5" id="KW-1185">Reference proteome</keyword>
<dbReference type="GO" id="GO:0007165">
    <property type="term" value="P:signal transduction"/>
    <property type="evidence" value="ECO:0007669"/>
    <property type="project" value="InterPro"/>
</dbReference>
<dbReference type="InterPro" id="IPR032675">
    <property type="entry name" value="LRR_dom_sf"/>
</dbReference>
<reference evidence="4 5" key="1">
    <citation type="submission" date="2024-01" db="EMBL/GenBank/DDBJ databases">
        <authorList>
            <person name="Waweru B."/>
        </authorList>
    </citation>
    <scope>NUCLEOTIDE SEQUENCE [LARGE SCALE GENOMIC DNA]</scope>
</reference>
<evidence type="ECO:0000259" key="3">
    <source>
        <dbReference type="PROSITE" id="PS50104"/>
    </source>
</evidence>
<dbReference type="EMBL" id="CAWUPB010000027">
    <property type="protein sequence ID" value="CAK7322780.1"/>
    <property type="molecule type" value="Genomic_DNA"/>
</dbReference>
<dbReference type="InterPro" id="IPR045344">
    <property type="entry name" value="C-JID"/>
</dbReference>
<dbReference type="SUPFAM" id="SSF52058">
    <property type="entry name" value="L domain-like"/>
    <property type="match status" value="1"/>
</dbReference>
<dbReference type="Pfam" id="PF20160">
    <property type="entry name" value="C-JID"/>
    <property type="match status" value="1"/>
</dbReference>
<dbReference type="Pfam" id="PF01582">
    <property type="entry name" value="TIR"/>
    <property type="match status" value="1"/>
</dbReference>
<dbReference type="InterPro" id="IPR000157">
    <property type="entry name" value="TIR_dom"/>
</dbReference>
<protein>
    <recommendedName>
        <fullName evidence="3">TIR domain-containing protein</fullName>
    </recommendedName>
</protein>
<comment type="caution">
    <text evidence="4">The sequence shown here is derived from an EMBL/GenBank/DDBJ whole genome shotgun (WGS) entry which is preliminary data.</text>
</comment>
<evidence type="ECO:0000313" key="4">
    <source>
        <dbReference type="EMBL" id="CAK7322780.1"/>
    </source>
</evidence>
<dbReference type="InterPro" id="IPR035897">
    <property type="entry name" value="Toll_tir_struct_dom_sf"/>
</dbReference>
<keyword evidence="2" id="KW-0677">Repeat</keyword>
<evidence type="ECO:0000313" key="5">
    <source>
        <dbReference type="Proteomes" id="UP001314170"/>
    </source>
</evidence>
<dbReference type="AlphaFoldDB" id="A0AAV1QQY8"/>